<proteinExistence type="predicted"/>
<keyword evidence="3" id="KW-1185">Reference proteome</keyword>
<dbReference type="EMBL" id="CADEAL010001941">
    <property type="protein sequence ID" value="CAB1436794.1"/>
    <property type="molecule type" value="Genomic_DNA"/>
</dbReference>
<comment type="caution">
    <text evidence="2">The sequence shown here is derived from an EMBL/GenBank/DDBJ whole genome shotgun (WGS) entry which is preliminary data.</text>
</comment>
<evidence type="ECO:0000256" key="1">
    <source>
        <dbReference type="SAM" id="MobiDB-lite"/>
    </source>
</evidence>
<feature type="region of interest" description="Disordered" evidence="1">
    <location>
        <begin position="142"/>
        <end position="165"/>
    </location>
</feature>
<feature type="compositionally biased region" description="Basic and acidic residues" evidence="1">
    <location>
        <begin position="1"/>
        <end position="21"/>
    </location>
</feature>
<accession>A0A9N7URY7</accession>
<dbReference type="AlphaFoldDB" id="A0A9N7URY7"/>
<sequence>MIFIKDHSLGDRGPDDLHRTPGDGSIFIRTTLGASPDDLHQDHSWVTGPDDLHQGPQPGTTAWVTEVLMIFIKDHSLGDRGPDDLHQGPQPGRLSPQSCVYREYRGGGRLTSRSERFMMVELSATGRSSFQQVMDQTLRFYHNTKHEDDKSTTSSSPESDLRSDL</sequence>
<evidence type="ECO:0000313" key="3">
    <source>
        <dbReference type="Proteomes" id="UP001153269"/>
    </source>
</evidence>
<reference evidence="2" key="1">
    <citation type="submission" date="2020-03" db="EMBL/GenBank/DDBJ databases">
        <authorList>
            <person name="Weist P."/>
        </authorList>
    </citation>
    <scope>NUCLEOTIDE SEQUENCE</scope>
</reference>
<evidence type="ECO:0000313" key="2">
    <source>
        <dbReference type="EMBL" id="CAB1436794.1"/>
    </source>
</evidence>
<feature type="region of interest" description="Disordered" evidence="1">
    <location>
        <begin position="1"/>
        <end position="24"/>
    </location>
</feature>
<protein>
    <submittedName>
        <fullName evidence="2">Uncharacterized protein</fullName>
    </submittedName>
</protein>
<organism evidence="2 3">
    <name type="scientific">Pleuronectes platessa</name>
    <name type="common">European plaice</name>
    <dbReference type="NCBI Taxonomy" id="8262"/>
    <lineage>
        <taxon>Eukaryota</taxon>
        <taxon>Metazoa</taxon>
        <taxon>Chordata</taxon>
        <taxon>Craniata</taxon>
        <taxon>Vertebrata</taxon>
        <taxon>Euteleostomi</taxon>
        <taxon>Actinopterygii</taxon>
        <taxon>Neopterygii</taxon>
        <taxon>Teleostei</taxon>
        <taxon>Neoteleostei</taxon>
        <taxon>Acanthomorphata</taxon>
        <taxon>Carangaria</taxon>
        <taxon>Pleuronectiformes</taxon>
        <taxon>Pleuronectoidei</taxon>
        <taxon>Pleuronectidae</taxon>
        <taxon>Pleuronectes</taxon>
    </lineage>
</organism>
<gene>
    <name evidence="2" type="ORF">PLEPLA_LOCUS24827</name>
</gene>
<name>A0A9N7URY7_PLEPL</name>
<dbReference type="Proteomes" id="UP001153269">
    <property type="component" value="Unassembled WGS sequence"/>
</dbReference>
<feature type="region of interest" description="Disordered" evidence="1">
    <location>
        <begin position="79"/>
        <end position="98"/>
    </location>
</feature>